<name>A0A4P6JRC2_KTERU</name>
<proteinExistence type="predicted"/>
<dbReference type="Proteomes" id="UP000290365">
    <property type="component" value="Chromosome"/>
</dbReference>
<evidence type="ECO:0000313" key="1">
    <source>
        <dbReference type="EMBL" id="QBD77999.1"/>
    </source>
</evidence>
<dbReference type="KEGG" id="kbs:EPA93_19160"/>
<sequence>MIQFQQGTLRILIRWYDDDPTGFIEVPATYGIGTGLAYHLDEERKYYCITHVPSGYKLVDVPLKDELQVRQVLARIAELDPDRWNVDQETLKKRHSDKNWKMYRTFEAIVEGVRALC</sequence>
<protein>
    <submittedName>
        <fullName evidence="1">Uncharacterized protein</fullName>
    </submittedName>
</protein>
<accession>A0A4P6JRC2</accession>
<keyword evidence="2" id="KW-1185">Reference proteome</keyword>
<dbReference type="RefSeq" id="WP_129889052.1">
    <property type="nucleotide sequence ID" value="NZ_CP035758.1"/>
</dbReference>
<evidence type="ECO:0000313" key="2">
    <source>
        <dbReference type="Proteomes" id="UP000290365"/>
    </source>
</evidence>
<dbReference type="EMBL" id="CP035758">
    <property type="protein sequence ID" value="QBD77999.1"/>
    <property type="molecule type" value="Genomic_DNA"/>
</dbReference>
<dbReference type="AlphaFoldDB" id="A0A4P6JRC2"/>
<gene>
    <name evidence="1" type="ORF">EPA93_19160</name>
</gene>
<organism evidence="1 2">
    <name type="scientific">Ktedonosporobacter rubrisoli</name>
    <dbReference type="NCBI Taxonomy" id="2509675"/>
    <lineage>
        <taxon>Bacteria</taxon>
        <taxon>Bacillati</taxon>
        <taxon>Chloroflexota</taxon>
        <taxon>Ktedonobacteria</taxon>
        <taxon>Ktedonobacterales</taxon>
        <taxon>Ktedonosporobacteraceae</taxon>
        <taxon>Ktedonosporobacter</taxon>
    </lineage>
</organism>
<reference evidence="1 2" key="1">
    <citation type="submission" date="2019-01" db="EMBL/GenBank/DDBJ databases">
        <title>Ktedonosporobacter rubrisoli SCAWS-G2.</title>
        <authorList>
            <person name="Huang Y."/>
            <person name="Yan B."/>
        </authorList>
    </citation>
    <scope>NUCLEOTIDE SEQUENCE [LARGE SCALE GENOMIC DNA]</scope>
    <source>
        <strain evidence="1 2">SCAWS-G2</strain>
    </source>
</reference>